<dbReference type="EMBL" id="JAYKLX010000005">
    <property type="protein sequence ID" value="MEB3346147.1"/>
    <property type="molecule type" value="Genomic_DNA"/>
</dbReference>
<organism evidence="1 2">
    <name type="scientific">Aquimarina gracilis</name>
    <dbReference type="NCBI Taxonomy" id="874422"/>
    <lineage>
        <taxon>Bacteria</taxon>
        <taxon>Pseudomonadati</taxon>
        <taxon>Bacteroidota</taxon>
        <taxon>Flavobacteriia</taxon>
        <taxon>Flavobacteriales</taxon>
        <taxon>Flavobacteriaceae</taxon>
        <taxon>Aquimarina</taxon>
    </lineage>
</organism>
<reference evidence="1 2" key="1">
    <citation type="journal article" date="2013" name="Int. J. Syst. Evol. Microbiol.">
        <title>Aquimarina gracilis sp. nov., isolated from the gut microflora of a mussel, Mytilus coruscus, and emended description of Aquimarina spongiae.</title>
        <authorList>
            <person name="Park S.C."/>
            <person name="Choe H.N."/>
            <person name="Baik K.S."/>
            <person name="Seong C.N."/>
        </authorList>
    </citation>
    <scope>NUCLEOTIDE SEQUENCE [LARGE SCALE GENOMIC DNA]</scope>
    <source>
        <strain evidence="1 2">PSC32</strain>
    </source>
</reference>
<proteinExistence type="predicted"/>
<protein>
    <submittedName>
        <fullName evidence="1">DUF4269 domain-containing protein</fullName>
    </submittedName>
</protein>
<sequence>MFDFGDITYLKSGSKRQQEAYRELTRLNVFEHLKNYDPILTGTIPIQIDVPKSDLDIICQCKNHIEFSSQLCELFGHQNDFKIRSYKQNEVKSTVVSFIGQSFKIEIFGQDIPTKSQHAYRHMVIEYELLNQKGEDFRARVRKLKQEGYKTEPAFAKLLGLEGDPYSVLLNVKV</sequence>
<evidence type="ECO:0000313" key="1">
    <source>
        <dbReference type="EMBL" id="MEB3346147.1"/>
    </source>
</evidence>
<evidence type="ECO:0000313" key="2">
    <source>
        <dbReference type="Proteomes" id="UP001327027"/>
    </source>
</evidence>
<keyword evidence="2" id="KW-1185">Reference proteome</keyword>
<comment type="caution">
    <text evidence="1">The sequence shown here is derived from an EMBL/GenBank/DDBJ whole genome shotgun (WGS) entry which is preliminary data.</text>
</comment>
<dbReference type="Pfam" id="PF14091">
    <property type="entry name" value="DUF4269"/>
    <property type="match status" value="1"/>
</dbReference>
<name>A0ABU5ZWC3_9FLAO</name>
<dbReference type="Proteomes" id="UP001327027">
    <property type="component" value="Unassembled WGS sequence"/>
</dbReference>
<dbReference type="RefSeq" id="WP_324180172.1">
    <property type="nucleotide sequence ID" value="NZ_BAABAW010000006.1"/>
</dbReference>
<gene>
    <name evidence="1" type="ORF">U6A24_11785</name>
</gene>
<accession>A0ABU5ZWC3</accession>
<dbReference type="InterPro" id="IPR025365">
    <property type="entry name" value="DUF4269"/>
</dbReference>